<proteinExistence type="predicted"/>
<feature type="chain" id="PRO_5004901471" evidence="2">
    <location>
        <begin position="22"/>
        <end position="461"/>
    </location>
</feature>
<reference evidence="4 5" key="1">
    <citation type="journal article" date="2014" name="Mol. Plant">
        <title>Chromosome Scale Genome Assembly and Transcriptome Profiling of Nannochloropsis gaditana in Nitrogen Depletion.</title>
        <authorList>
            <person name="Corteggiani Carpinelli E."/>
            <person name="Telatin A."/>
            <person name="Vitulo N."/>
            <person name="Forcato C."/>
            <person name="D'Angelo M."/>
            <person name="Schiavon R."/>
            <person name="Vezzi A."/>
            <person name="Giacometti G.M."/>
            <person name="Morosinotto T."/>
            <person name="Valle G."/>
        </authorList>
    </citation>
    <scope>NUCLEOTIDE SEQUENCE [LARGE SCALE GENOMIC DNA]</scope>
    <source>
        <strain evidence="4 5">B-31</strain>
    </source>
</reference>
<keyword evidence="2" id="KW-0732">Signal</keyword>
<dbReference type="InterPro" id="IPR044211">
    <property type="entry name" value="PPH_chloroplastic"/>
</dbReference>
<dbReference type="Gene3D" id="3.40.50.1820">
    <property type="entry name" value="alpha/beta hydrolase"/>
    <property type="match status" value="1"/>
</dbReference>
<dbReference type="PANTHER" id="PTHR47280:SF1">
    <property type="entry name" value="PHEOPHYTINASE, CHLOROPLASTIC"/>
    <property type="match status" value="1"/>
</dbReference>
<gene>
    <name evidence="4" type="ORF">Naga_100008g43</name>
</gene>
<name>W7U5C3_9STRA</name>
<sequence>MPAAQTTQLIVAFVFLQVVDAFVLPPLPSCTTSTACVSFPRNSLWRSAMTTRRFVAFQDSKRTHESSEALAVKENEEEEELLELEGKYYQWKHGPVHYVEAGTEAATADTAAILLLPGFGVSSSHYERNIGPLAASGYHVFAIDYLGQGKSWPDKDPEKEDQLVLSIDTWSEQIISFIRDVIGRPVYISGNSLGGFLATTVAARHHEWIRGVVLLNSTPFWSFAPNRKKMHPWVKEAIIPYDGVLPAPRPLYEIGSRWYNSLRNKETVKAMLGAVYADEKAWGDRLVEQILVPTEHKHGQSVFTSILFAPKPEHTFEETLAQLQQKNIPLLLLYGKEDPWIFPSWGQRVKRQVSLATYYELSPAGHCPHHETPVAVNALILEWLQKQNGGAGGGEDGGIGRGSKAMGSGVEGKERGEGPGGDRGSIRTYFEPVTGKQVTATLMDGRPRDTIEWLLANTVFR</sequence>
<dbReference type="GO" id="GO:0080124">
    <property type="term" value="F:pheophytinase activity"/>
    <property type="evidence" value="ECO:0007669"/>
    <property type="project" value="InterPro"/>
</dbReference>
<dbReference type="InterPro" id="IPR000073">
    <property type="entry name" value="AB_hydrolase_1"/>
</dbReference>
<organism evidence="4 5">
    <name type="scientific">Nannochloropsis gaditana</name>
    <dbReference type="NCBI Taxonomy" id="72520"/>
    <lineage>
        <taxon>Eukaryota</taxon>
        <taxon>Sar</taxon>
        <taxon>Stramenopiles</taxon>
        <taxon>Ochrophyta</taxon>
        <taxon>Eustigmatophyceae</taxon>
        <taxon>Eustigmatales</taxon>
        <taxon>Monodopsidaceae</taxon>
        <taxon>Nannochloropsis</taxon>
    </lineage>
</organism>
<dbReference type="EMBL" id="AZIL01000356">
    <property type="protein sequence ID" value="EWM27981.1"/>
    <property type="molecule type" value="Genomic_DNA"/>
</dbReference>
<dbReference type="Pfam" id="PF12697">
    <property type="entry name" value="Abhydrolase_6"/>
    <property type="match status" value="1"/>
</dbReference>
<evidence type="ECO:0000256" key="2">
    <source>
        <dbReference type="SAM" id="SignalP"/>
    </source>
</evidence>
<feature type="region of interest" description="Disordered" evidence="1">
    <location>
        <begin position="391"/>
        <end position="428"/>
    </location>
</feature>
<dbReference type="SUPFAM" id="SSF53474">
    <property type="entry name" value="alpha/beta-Hydrolases"/>
    <property type="match status" value="1"/>
</dbReference>
<dbReference type="InterPro" id="IPR029058">
    <property type="entry name" value="AB_hydrolase_fold"/>
</dbReference>
<protein>
    <submittedName>
        <fullName evidence="4">Pheophytinase</fullName>
    </submittedName>
</protein>
<dbReference type="OrthoDB" id="408373at2759"/>
<evidence type="ECO:0000313" key="5">
    <source>
        <dbReference type="Proteomes" id="UP000019335"/>
    </source>
</evidence>
<accession>W7U5C3</accession>
<dbReference type="AlphaFoldDB" id="W7U5C3"/>
<dbReference type="GO" id="GO:0009507">
    <property type="term" value="C:chloroplast"/>
    <property type="evidence" value="ECO:0007669"/>
    <property type="project" value="TreeGrafter"/>
</dbReference>
<feature type="domain" description="AB hydrolase-1" evidence="3">
    <location>
        <begin position="113"/>
        <end position="378"/>
    </location>
</feature>
<dbReference type="GO" id="GO:0015996">
    <property type="term" value="P:chlorophyll catabolic process"/>
    <property type="evidence" value="ECO:0007669"/>
    <property type="project" value="InterPro"/>
</dbReference>
<feature type="signal peptide" evidence="2">
    <location>
        <begin position="1"/>
        <end position="21"/>
    </location>
</feature>
<feature type="compositionally biased region" description="Gly residues" evidence="1">
    <location>
        <begin position="391"/>
        <end position="401"/>
    </location>
</feature>
<dbReference type="PANTHER" id="PTHR47280">
    <property type="entry name" value="PHEOPHYTINASE, CHLOROPLASTIC"/>
    <property type="match status" value="1"/>
</dbReference>
<evidence type="ECO:0000256" key="1">
    <source>
        <dbReference type="SAM" id="MobiDB-lite"/>
    </source>
</evidence>
<evidence type="ECO:0000313" key="4">
    <source>
        <dbReference type="EMBL" id="EWM27981.1"/>
    </source>
</evidence>
<keyword evidence="5" id="KW-1185">Reference proteome</keyword>
<comment type="caution">
    <text evidence="4">The sequence shown here is derived from an EMBL/GenBank/DDBJ whole genome shotgun (WGS) entry which is preliminary data.</text>
</comment>
<evidence type="ECO:0000259" key="3">
    <source>
        <dbReference type="Pfam" id="PF12697"/>
    </source>
</evidence>
<dbReference type="Proteomes" id="UP000019335">
    <property type="component" value="Chromosome 5"/>
</dbReference>